<keyword evidence="3" id="KW-1185">Reference proteome</keyword>
<evidence type="ECO:0000313" key="1">
    <source>
        <dbReference type="EMBL" id="SDZ12843.1"/>
    </source>
</evidence>
<protein>
    <submittedName>
        <fullName evidence="2">Uncharacterized protein</fullName>
    </submittedName>
</protein>
<dbReference type="AlphaFoldDB" id="A0A1H3RPC0"/>
<dbReference type="STRING" id="415015.SAMN05660462_01955"/>
<organism evidence="2 3">
    <name type="scientific">Proteiniborus ethanoligenes</name>
    <dbReference type="NCBI Taxonomy" id="415015"/>
    <lineage>
        <taxon>Bacteria</taxon>
        <taxon>Bacillati</taxon>
        <taxon>Bacillota</taxon>
        <taxon>Clostridia</taxon>
        <taxon>Eubacteriales</taxon>
        <taxon>Proteiniborus</taxon>
    </lineage>
</organism>
<evidence type="ECO:0000313" key="3">
    <source>
        <dbReference type="Proteomes" id="UP000198625"/>
    </source>
</evidence>
<feature type="non-terminal residue" evidence="2">
    <location>
        <position position="75"/>
    </location>
</feature>
<sequence>MNTIIHEIVEKITLDMKNNLEDLILDSKDISHFIINTGKSLDEIGVKIVKEALEMLDETIRESSTRKKEYYIQRR</sequence>
<name>A0A1H3RPC0_9FIRM</name>
<evidence type="ECO:0000313" key="2">
    <source>
        <dbReference type="EMBL" id="SDZ27572.1"/>
    </source>
</evidence>
<gene>
    <name evidence="1" type="ORF">SAMN05660462_01955</name>
    <name evidence="2" type="ORF">SAMN05660462_02479</name>
</gene>
<dbReference type="EMBL" id="FNQE01000020">
    <property type="protein sequence ID" value="SDZ12843.1"/>
    <property type="molecule type" value="Genomic_DNA"/>
</dbReference>
<dbReference type="Proteomes" id="UP000198625">
    <property type="component" value="Unassembled WGS sequence"/>
</dbReference>
<dbReference type="EMBL" id="FNQE01000030">
    <property type="protein sequence ID" value="SDZ27572.1"/>
    <property type="molecule type" value="Genomic_DNA"/>
</dbReference>
<reference evidence="2 3" key="1">
    <citation type="submission" date="2016-10" db="EMBL/GenBank/DDBJ databases">
        <authorList>
            <person name="de Groot N.N."/>
        </authorList>
    </citation>
    <scope>NUCLEOTIDE SEQUENCE [LARGE SCALE GENOMIC DNA]</scope>
    <source>
        <strain evidence="2 3">DSM 21650</strain>
    </source>
</reference>
<proteinExistence type="predicted"/>
<accession>A0A1H3RPC0</accession>